<dbReference type="RefSeq" id="WP_194931384.1">
    <property type="nucleotide sequence ID" value="NZ_JADLZT010000006.1"/>
</dbReference>
<dbReference type="PANTHER" id="PTHR38035:SF1">
    <property type="entry name" value="ANCILLARY SECYEG TRANSLOCON SUBUNIT"/>
    <property type="match status" value="1"/>
</dbReference>
<name>A0ABS0BCR9_9GAMM</name>
<evidence type="ECO:0000256" key="2">
    <source>
        <dbReference type="ARBA" id="ARBA00022475"/>
    </source>
</evidence>
<evidence type="ECO:0000256" key="5">
    <source>
        <dbReference type="ARBA" id="ARBA00023136"/>
    </source>
</evidence>
<comment type="subcellular location">
    <subcellularLocation>
        <location evidence="1">Cell membrane</location>
        <topology evidence="1">Single-pass type II membrane protein</topology>
    </subcellularLocation>
</comment>
<dbReference type="Pfam" id="PF09976">
    <property type="entry name" value="TPR_21"/>
    <property type="match status" value="1"/>
</dbReference>
<keyword evidence="2" id="KW-1003">Cell membrane</keyword>
<feature type="domain" description="Ancillary SecYEG translocon subunit/Cell division coordinator CpoB TPR" evidence="9">
    <location>
        <begin position="18"/>
        <end position="200"/>
    </location>
</feature>
<keyword evidence="6" id="KW-0143">Chaperone</keyword>
<evidence type="ECO:0000256" key="6">
    <source>
        <dbReference type="ARBA" id="ARBA00023186"/>
    </source>
</evidence>
<gene>
    <name evidence="10" type="ORF">IU514_12225</name>
</gene>
<keyword evidence="4" id="KW-1133">Transmembrane helix</keyword>
<evidence type="ECO:0000313" key="11">
    <source>
        <dbReference type="Proteomes" id="UP001429984"/>
    </source>
</evidence>
<dbReference type="PANTHER" id="PTHR38035">
    <property type="entry name" value="UPF0070 PROTEIN YFGM"/>
    <property type="match status" value="1"/>
</dbReference>
<evidence type="ECO:0000256" key="1">
    <source>
        <dbReference type="ARBA" id="ARBA00004401"/>
    </source>
</evidence>
<dbReference type="PIRSF" id="PIRSF006170">
    <property type="entry name" value="YfgM"/>
    <property type="match status" value="1"/>
</dbReference>
<dbReference type="InterPro" id="IPR026039">
    <property type="entry name" value="YfgM"/>
</dbReference>
<keyword evidence="5" id="KW-0472">Membrane</keyword>
<evidence type="ECO:0000313" key="10">
    <source>
        <dbReference type="EMBL" id="MBF6024794.1"/>
    </source>
</evidence>
<keyword evidence="11" id="KW-1185">Reference proteome</keyword>
<comment type="similarity">
    <text evidence="7">Belongs to the YfgM family.</text>
</comment>
<evidence type="ECO:0000256" key="3">
    <source>
        <dbReference type="ARBA" id="ARBA00022692"/>
    </source>
</evidence>
<dbReference type="EMBL" id="JADLZT010000006">
    <property type="protein sequence ID" value="MBF6024794.1"/>
    <property type="molecule type" value="Genomic_DNA"/>
</dbReference>
<dbReference type="SUPFAM" id="SSF48452">
    <property type="entry name" value="TPR-like"/>
    <property type="match status" value="1"/>
</dbReference>
<dbReference type="InterPro" id="IPR011990">
    <property type="entry name" value="TPR-like_helical_dom_sf"/>
</dbReference>
<reference evidence="10 11" key="1">
    <citation type="submission" date="2020-11" db="EMBL/GenBank/DDBJ databases">
        <title>Draft Genome Sequence and Secondary Metabolite Biosynthetic Potential of the Lysobacter niastensis Type strain DSM 18481.</title>
        <authorList>
            <person name="Turrini P."/>
            <person name="Artuso I."/>
            <person name="Tescari M."/>
            <person name="Lugli G.A."/>
            <person name="Frangipani E."/>
            <person name="Ventura M."/>
            <person name="Visca P."/>
        </authorList>
    </citation>
    <scope>NUCLEOTIDE SEQUENCE [LARGE SCALE GENOMIC DNA]</scope>
    <source>
        <strain evidence="10 11">DSM 18481</strain>
    </source>
</reference>
<evidence type="ECO:0000256" key="7">
    <source>
        <dbReference type="ARBA" id="ARBA00024197"/>
    </source>
</evidence>
<evidence type="ECO:0000256" key="4">
    <source>
        <dbReference type="ARBA" id="ARBA00022989"/>
    </source>
</evidence>
<sequence length="212" mass="22795">MAIDDLLDEHEQSERVQQWLRNNGAGLIGGILLGLAAIGGWKWWEQHGEQKRLDAATQYQAAMDAIEAKDAKATDQVKALAQGGQNIYHTLASLELAKSQVDANQRDAAIATLKAVKSDDPAIAEVVNLRLARLLIDAKQADAALKLVANATSPAAIEVRGDAQFALGKLEQARQDYTQALTKLDVASPQRRLLELKLTEAGGTPAKPEAKS</sequence>
<dbReference type="InterPro" id="IPR018704">
    <property type="entry name" value="SecYEG/CpoB_TPR"/>
</dbReference>
<accession>A0ABS0BCR9</accession>
<evidence type="ECO:0000256" key="8">
    <source>
        <dbReference type="ARBA" id="ARBA00024235"/>
    </source>
</evidence>
<organism evidence="10 11">
    <name type="scientific">Lysobacter niastensis</name>
    <dbReference type="NCBI Taxonomy" id="380629"/>
    <lineage>
        <taxon>Bacteria</taxon>
        <taxon>Pseudomonadati</taxon>
        <taxon>Pseudomonadota</taxon>
        <taxon>Gammaproteobacteria</taxon>
        <taxon>Lysobacterales</taxon>
        <taxon>Lysobacteraceae</taxon>
        <taxon>Lysobacter</taxon>
    </lineage>
</organism>
<protein>
    <recommendedName>
        <fullName evidence="8">Ancillary SecYEG translocon subunit</fullName>
    </recommendedName>
</protein>
<evidence type="ECO:0000259" key="9">
    <source>
        <dbReference type="Pfam" id="PF09976"/>
    </source>
</evidence>
<dbReference type="Gene3D" id="1.25.40.10">
    <property type="entry name" value="Tetratricopeptide repeat domain"/>
    <property type="match status" value="1"/>
</dbReference>
<dbReference type="Proteomes" id="UP001429984">
    <property type="component" value="Unassembled WGS sequence"/>
</dbReference>
<comment type="caution">
    <text evidence="10">The sequence shown here is derived from an EMBL/GenBank/DDBJ whole genome shotgun (WGS) entry which is preliminary data.</text>
</comment>
<proteinExistence type="inferred from homology"/>
<keyword evidence="3" id="KW-0812">Transmembrane</keyword>